<gene>
    <name evidence="1" type="ORF">KUCAC02_023113</name>
</gene>
<reference evidence="1" key="1">
    <citation type="submission" date="2022-05" db="EMBL/GenBank/DDBJ databases">
        <title>Chromosome-level genome of Chaenocephalus aceratus.</title>
        <authorList>
            <person name="Park H."/>
        </authorList>
    </citation>
    <scope>NUCLEOTIDE SEQUENCE</scope>
    <source>
        <strain evidence="1">KU_202001</strain>
    </source>
</reference>
<keyword evidence="2" id="KW-1185">Reference proteome</keyword>
<protein>
    <submittedName>
        <fullName evidence="1">Uncharacterized protein</fullName>
    </submittedName>
</protein>
<evidence type="ECO:0000313" key="2">
    <source>
        <dbReference type="Proteomes" id="UP001057452"/>
    </source>
</evidence>
<accession>A0ACB9XP42</accession>
<name>A0ACB9XP42_CHAAC</name>
<feature type="non-terminal residue" evidence="1">
    <location>
        <position position="1"/>
    </location>
</feature>
<organism evidence="1 2">
    <name type="scientific">Chaenocephalus aceratus</name>
    <name type="common">Blackfin icefish</name>
    <name type="synonym">Chaenichthys aceratus</name>
    <dbReference type="NCBI Taxonomy" id="36190"/>
    <lineage>
        <taxon>Eukaryota</taxon>
        <taxon>Metazoa</taxon>
        <taxon>Chordata</taxon>
        <taxon>Craniata</taxon>
        <taxon>Vertebrata</taxon>
        <taxon>Euteleostomi</taxon>
        <taxon>Actinopterygii</taxon>
        <taxon>Neopterygii</taxon>
        <taxon>Teleostei</taxon>
        <taxon>Neoteleostei</taxon>
        <taxon>Acanthomorphata</taxon>
        <taxon>Eupercaria</taxon>
        <taxon>Perciformes</taxon>
        <taxon>Notothenioidei</taxon>
        <taxon>Channichthyidae</taxon>
        <taxon>Chaenocephalus</taxon>
    </lineage>
</organism>
<feature type="non-terminal residue" evidence="1">
    <location>
        <position position="159"/>
    </location>
</feature>
<dbReference type="EMBL" id="CM043788">
    <property type="protein sequence ID" value="KAI4829050.1"/>
    <property type="molecule type" value="Genomic_DNA"/>
</dbReference>
<proteinExistence type="predicted"/>
<dbReference type="Proteomes" id="UP001057452">
    <property type="component" value="Chromosome 4"/>
</dbReference>
<evidence type="ECO:0000313" key="1">
    <source>
        <dbReference type="EMBL" id="KAI4829050.1"/>
    </source>
</evidence>
<comment type="caution">
    <text evidence="1">The sequence shown here is derived from an EMBL/GenBank/DDBJ whole genome shotgun (WGS) entry which is preliminary data.</text>
</comment>
<sequence>IVIIGEERGNKDVEERVGGGRLGKEGELFKLAMIHESSTSSKEGDLNGRALADTAGHTGDAGEFPLKLYCSSDYGARLAETWMSGRVESNANGDICGIGSAESEEQRGDESPWTPGGTHSLGMLSMETPWLLVQRTGARPPSGSPERPEGSMERPRVYK</sequence>